<evidence type="ECO:0000256" key="2">
    <source>
        <dbReference type="SAM" id="Phobius"/>
    </source>
</evidence>
<feature type="region of interest" description="Disordered" evidence="1">
    <location>
        <begin position="53"/>
        <end position="78"/>
    </location>
</feature>
<proteinExistence type="predicted"/>
<dbReference type="RefSeq" id="WP_260217717.1">
    <property type="nucleotide sequence ID" value="NZ_JAJAGO010000004.1"/>
</dbReference>
<name>A0ABT2JRC5_9ACTN</name>
<feature type="transmembrane region" description="Helical" evidence="2">
    <location>
        <begin position="124"/>
        <end position="145"/>
    </location>
</feature>
<keyword evidence="4" id="KW-1185">Reference proteome</keyword>
<feature type="compositionally biased region" description="Basic and acidic residues" evidence="1">
    <location>
        <begin position="60"/>
        <end position="72"/>
    </location>
</feature>
<dbReference type="Proteomes" id="UP001156389">
    <property type="component" value="Unassembled WGS sequence"/>
</dbReference>
<evidence type="ECO:0000313" key="4">
    <source>
        <dbReference type="Proteomes" id="UP001156389"/>
    </source>
</evidence>
<evidence type="ECO:0008006" key="5">
    <source>
        <dbReference type="Google" id="ProtNLM"/>
    </source>
</evidence>
<accession>A0ABT2JRC5</accession>
<comment type="caution">
    <text evidence="3">The sequence shown here is derived from an EMBL/GenBank/DDBJ whole genome shotgun (WGS) entry which is preliminary data.</text>
</comment>
<protein>
    <recommendedName>
        <fullName evidence="5">Sporulation protein</fullName>
    </recommendedName>
</protein>
<dbReference type="EMBL" id="JAJAGO010000004">
    <property type="protein sequence ID" value="MCT2590422.1"/>
    <property type="molecule type" value="Genomic_DNA"/>
</dbReference>
<feature type="compositionally biased region" description="Low complexity" evidence="1">
    <location>
        <begin position="161"/>
        <end position="174"/>
    </location>
</feature>
<gene>
    <name evidence="3" type="ORF">LHJ74_10950</name>
</gene>
<keyword evidence="2" id="KW-0472">Membrane</keyword>
<keyword evidence="2" id="KW-0812">Transmembrane</keyword>
<sequence>MPDNVGGQPLPDGEEPDNRHHGGADDEFAAVVFDEDFVRSAEVHEPTAVERILAAAQSHAESHAEADPRPYDEPSGLPYATDAGYAYTSGYDYEYEHGHDHGYVYGEDDVPRPYRGHSRWQRPVAWVLAVVMGIGMVALTFSAVYRGASSEREEPTQPPATSDVGSTSDGSGSSEGPNGSLREPERVAPGGAP</sequence>
<evidence type="ECO:0000256" key="1">
    <source>
        <dbReference type="SAM" id="MobiDB-lite"/>
    </source>
</evidence>
<reference evidence="3 4" key="1">
    <citation type="submission" date="2021-10" db="EMBL/GenBank/DDBJ databases">
        <title>Streptomyces gossypii sp. nov., isolated from soil collected from cotton field.</title>
        <authorList>
            <person name="Ge X."/>
            <person name="Chen X."/>
            <person name="Liu W."/>
        </authorList>
    </citation>
    <scope>NUCLEOTIDE SEQUENCE [LARGE SCALE GENOMIC DNA]</scope>
    <source>
        <strain evidence="3 4">N2-109</strain>
    </source>
</reference>
<feature type="region of interest" description="Disordered" evidence="1">
    <location>
        <begin position="1"/>
        <end position="27"/>
    </location>
</feature>
<feature type="region of interest" description="Disordered" evidence="1">
    <location>
        <begin position="147"/>
        <end position="193"/>
    </location>
</feature>
<evidence type="ECO:0000313" key="3">
    <source>
        <dbReference type="EMBL" id="MCT2590422.1"/>
    </source>
</evidence>
<keyword evidence="2" id="KW-1133">Transmembrane helix</keyword>
<organism evidence="3 4">
    <name type="scientific">Streptomyces gossypii</name>
    <dbReference type="NCBI Taxonomy" id="2883101"/>
    <lineage>
        <taxon>Bacteria</taxon>
        <taxon>Bacillati</taxon>
        <taxon>Actinomycetota</taxon>
        <taxon>Actinomycetes</taxon>
        <taxon>Kitasatosporales</taxon>
        <taxon>Streptomycetaceae</taxon>
        <taxon>Streptomyces</taxon>
    </lineage>
</organism>